<protein>
    <submittedName>
        <fullName evidence="1">YheC/YheD family protein</fullName>
    </submittedName>
</protein>
<gene>
    <name evidence="1" type="ORF">ACFFHF_07145</name>
</gene>
<proteinExistence type="predicted"/>
<dbReference type="RefSeq" id="WP_160548181.1">
    <property type="nucleotide sequence ID" value="NZ_JBHLUU010000022.1"/>
</dbReference>
<organism evidence="1 2">
    <name type="scientific">Robertmurraya beringensis</name>
    <dbReference type="NCBI Taxonomy" id="641660"/>
    <lineage>
        <taxon>Bacteria</taxon>
        <taxon>Bacillati</taxon>
        <taxon>Bacillota</taxon>
        <taxon>Bacilli</taxon>
        <taxon>Bacillales</taxon>
        <taxon>Bacillaceae</taxon>
        <taxon>Robertmurraya</taxon>
    </lineage>
</organism>
<keyword evidence="2" id="KW-1185">Reference proteome</keyword>
<name>A0ABV6KNX5_9BACI</name>
<evidence type="ECO:0000313" key="2">
    <source>
        <dbReference type="Proteomes" id="UP001589738"/>
    </source>
</evidence>
<dbReference type="Proteomes" id="UP001589738">
    <property type="component" value="Unassembled WGS sequence"/>
</dbReference>
<dbReference type="EMBL" id="JBHLUU010000022">
    <property type="protein sequence ID" value="MFC0475031.1"/>
    <property type="molecule type" value="Genomic_DNA"/>
</dbReference>
<sequence length="474" mass="55135">MATSYLPITVIPTETFQTKANCIQISRAIASYFHILARPTIFLKIGRVCIEVNVEISDIPKNEVHLPSFLFSQFKIPNKATKYLAKFIDEFNTLIVGPIVALITDSTETNYEPNFRSVHTFCEELHYHTQQTGGLFYVFESDDFSIDEISGYYYNDGWKKHTFPPPDVVYNRIHSRKKERSDHFNKIKNEMTRLNIPFFNDRFLSKWDVHELLIQEDHLQPHLPETLLFTETHFLELLNKHSSLFIKPIHGSQGRKILHLYKESHSFIVKVSTGTQSDDFMSFSNVERFFKWFSRFRKNTTYIIQQGIPLLLYKNRHIDFRVLCHKNLHNAWKVTSVVARISGEKQFVANIARGGETYKPVKALTELFEKNVAIQQLVDMKELAREIATVISNKTDGITGELGLDIGIDQDGKLWLIEVNSKPSKNFEEQDVKIRPSTRAIMELCTTLAFEYKSKELEENIHADLWIHDIKPEE</sequence>
<dbReference type="Pfam" id="PF14398">
    <property type="entry name" value="ATPgrasp_YheCD"/>
    <property type="match status" value="1"/>
</dbReference>
<reference evidence="1 2" key="1">
    <citation type="submission" date="2024-09" db="EMBL/GenBank/DDBJ databases">
        <authorList>
            <person name="Sun Q."/>
            <person name="Mori K."/>
        </authorList>
    </citation>
    <scope>NUCLEOTIDE SEQUENCE [LARGE SCALE GENOMIC DNA]</scope>
    <source>
        <strain evidence="1 2">CGMCC 1.9126</strain>
    </source>
</reference>
<accession>A0ABV6KNX5</accession>
<dbReference type="Gene3D" id="3.30.470.20">
    <property type="entry name" value="ATP-grasp fold, B domain"/>
    <property type="match status" value="1"/>
</dbReference>
<dbReference type="InterPro" id="IPR026838">
    <property type="entry name" value="YheC/D"/>
</dbReference>
<evidence type="ECO:0000313" key="1">
    <source>
        <dbReference type="EMBL" id="MFC0475031.1"/>
    </source>
</evidence>
<comment type="caution">
    <text evidence="1">The sequence shown here is derived from an EMBL/GenBank/DDBJ whole genome shotgun (WGS) entry which is preliminary data.</text>
</comment>
<dbReference type="SUPFAM" id="SSF56059">
    <property type="entry name" value="Glutathione synthetase ATP-binding domain-like"/>
    <property type="match status" value="1"/>
</dbReference>